<keyword evidence="3" id="KW-1185">Reference proteome</keyword>
<accession>A0A2K1JRX7</accession>
<dbReference type="EMBL" id="ABEU02000012">
    <property type="protein sequence ID" value="PNR44216.1"/>
    <property type="molecule type" value="Genomic_DNA"/>
</dbReference>
<sequence>MICVTYKGCSAAPAVATWRSTVKDLLCAASTVSQADWGVVERSAEPPGCRQAQKNKQTNKLGTRKRARGMCICGSVCSRTEKGKGGHRFSKITTPFLSPKRSPCRTWCASSNFPDSFPSAEMPLSQQRHHRRSIPTRSHAFPSFRAAWVVVPVHLPSTETSDPQPRHFIIP</sequence>
<dbReference type="EnsemblPlants" id="Pp3c12_22427V3.1">
    <property type="protein sequence ID" value="PAC:32972464.CDS.1"/>
    <property type="gene ID" value="Pp3c12_22427"/>
</dbReference>
<protein>
    <submittedName>
        <fullName evidence="1 2">Uncharacterized protein</fullName>
    </submittedName>
</protein>
<reference evidence="1 3" key="1">
    <citation type="journal article" date="2008" name="Science">
        <title>The Physcomitrella genome reveals evolutionary insights into the conquest of land by plants.</title>
        <authorList>
            <person name="Rensing S."/>
            <person name="Lang D."/>
            <person name="Zimmer A."/>
            <person name="Terry A."/>
            <person name="Salamov A."/>
            <person name="Shapiro H."/>
            <person name="Nishiyama T."/>
            <person name="Perroud P.-F."/>
            <person name="Lindquist E."/>
            <person name="Kamisugi Y."/>
            <person name="Tanahashi T."/>
            <person name="Sakakibara K."/>
            <person name="Fujita T."/>
            <person name="Oishi K."/>
            <person name="Shin-I T."/>
            <person name="Kuroki Y."/>
            <person name="Toyoda A."/>
            <person name="Suzuki Y."/>
            <person name="Hashimoto A."/>
            <person name="Yamaguchi K."/>
            <person name="Sugano A."/>
            <person name="Kohara Y."/>
            <person name="Fujiyama A."/>
            <person name="Anterola A."/>
            <person name="Aoki S."/>
            <person name="Ashton N."/>
            <person name="Barbazuk W.B."/>
            <person name="Barker E."/>
            <person name="Bennetzen J."/>
            <person name="Bezanilla M."/>
            <person name="Blankenship R."/>
            <person name="Cho S.H."/>
            <person name="Dutcher S."/>
            <person name="Estelle M."/>
            <person name="Fawcett J.A."/>
            <person name="Gundlach H."/>
            <person name="Hanada K."/>
            <person name="Heyl A."/>
            <person name="Hicks K.A."/>
            <person name="Hugh J."/>
            <person name="Lohr M."/>
            <person name="Mayer K."/>
            <person name="Melkozernov A."/>
            <person name="Murata T."/>
            <person name="Nelson D."/>
            <person name="Pils B."/>
            <person name="Prigge M."/>
            <person name="Reiss B."/>
            <person name="Renner T."/>
            <person name="Rombauts S."/>
            <person name="Rushton P."/>
            <person name="Sanderfoot A."/>
            <person name="Schween G."/>
            <person name="Shiu S.-H."/>
            <person name="Stueber K."/>
            <person name="Theodoulou F.L."/>
            <person name="Tu H."/>
            <person name="Van de Peer Y."/>
            <person name="Verrier P.J."/>
            <person name="Waters E."/>
            <person name="Wood A."/>
            <person name="Yang L."/>
            <person name="Cove D."/>
            <person name="Cuming A."/>
            <person name="Hasebe M."/>
            <person name="Lucas S."/>
            <person name="Mishler D.B."/>
            <person name="Reski R."/>
            <person name="Grigoriev I."/>
            <person name="Quatrano R.S."/>
            <person name="Boore J.L."/>
        </authorList>
    </citation>
    <scope>NUCLEOTIDE SEQUENCE [LARGE SCALE GENOMIC DNA]</scope>
    <source>
        <strain evidence="2 3">cv. Gransden 2004</strain>
    </source>
</reference>
<reference evidence="1 3" key="2">
    <citation type="journal article" date="2018" name="Plant J.">
        <title>The Physcomitrella patens chromosome-scale assembly reveals moss genome structure and evolution.</title>
        <authorList>
            <person name="Lang D."/>
            <person name="Ullrich K.K."/>
            <person name="Murat F."/>
            <person name="Fuchs J."/>
            <person name="Jenkins J."/>
            <person name="Haas F.B."/>
            <person name="Piednoel M."/>
            <person name="Gundlach H."/>
            <person name="Van Bel M."/>
            <person name="Meyberg R."/>
            <person name="Vives C."/>
            <person name="Morata J."/>
            <person name="Symeonidi A."/>
            <person name="Hiss M."/>
            <person name="Muchero W."/>
            <person name="Kamisugi Y."/>
            <person name="Saleh O."/>
            <person name="Blanc G."/>
            <person name="Decker E.L."/>
            <person name="van Gessel N."/>
            <person name="Grimwood J."/>
            <person name="Hayes R.D."/>
            <person name="Graham S.W."/>
            <person name="Gunter L.E."/>
            <person name="McDaniel S.F."/>
            <person name="Hoernstein S.N.W."/>
            <person name="Larsson A."/>
            <person name="Li F.W."/>
            <person name="Perroud P.F."/>
            <person name="Phillips J."/>
            <person name="Ranjan P."/>
            <person name="Rokshar D.S."/>
            <person name="Rothfels C.J."/>
            <person name="Schneider L."/>
            <person name="Shu S."/>
            <person name="Stevenson D.W."/>
            <person name="Thummler F."/>
            <person name="Tillich M."/>
            <person name="Villarreal Aguilar J.C."/>
            <person name="Widiez T."/>
            <person name="Wong G.K."/>
            <person name="Wymore A."/>
            <person name="Zhang Y."/>
            <person name="Zimmer A.D."/>
            <person name="Quatrano R.S."/>
            <person name="Mayer K.F.X."/>
            <person name="Goodstein D."/>
            <person name="Casacuberta J.M."/>
            <person name="Vandepoele K."/>
            <person name="Reski R."/>
            <person name="Cuming A.C."/>
            <person name="Tuskan G.A."/>
            <person name="Maumus F."/>
            <person name="Salse J."/>
            <person name="Schmutz J."/>
            <person name="Rensing S.A."/>
        </authorList>
    </citation>
    <scope>NUCLEOTIDE SEQUENCE [LARGE SCALE GENOMIC DNA]</scope>
    <source>
        <strain evidence="2 3">cv. Gransden 2004</strain>
    </source>
</reference>
<evidence type="ECO:0000313" key="3">
    <source>
        <dbReference type="Proteomes" id="UP000006727"/>
    </source>
</evidence>
<evidence type="ECO:0000313" key="1">
    <source>
        <dbReference type="EMBL" id="PNR44216.1"/>
    </source>
</evidence>
<dbReference type="AlphaFoldDB" id="A0A2K1JRX7"/>
<dbReference type="Proteomes" id="UP000006727">
    <property type="component" value="Chromosome 12"/>
</dbReference>
<reference evidence="2" key="3">
    <citation type="submission" date="2020-12" db="UniProtKB">
        <authorList>
            <consortium name="EnsemblPlants"/>
        </authorList>
    </citation>
    <scope>IDENTIFICATION</scope>
</reference>
<evidence type="ECO:0000313" key="2">
    <source>
        <dbReference type="EnsemblPlants" id="PAC:32972464.CDS.1"/>
    </source>
</evidence>
<name>A0A2K1JRX7_PHYPA</name>
<dbReference type="Gramene" id="Pp3c12_22427V3.1">
    <property type="protein sequence ID" value="PAC:32972464.CDS.1"/>
    <property type="gene ID" value="Pp3c12_22427"/>
</dbReference>
<organism evidence="1">
    <name type="scientific">Physcomitrium patens</name>
    <name type="common">Spreading-leaved earth moss</name>
    <name type="synonym">Physcomitrella patens</name>
    <dbReference type="NCBI Taxonomy" id="3218"/>
    <lineage>
        <taxon>Eukaryota</taxon>
        <taxon>Viridiplantae</taxon>
        <taxon>Streptophyta</taxon>
        <taxon>Embryophyta</taxon>
        <taxon>Bryophyta</taxon>
        <taxon>Bryophytina</taxon>
        <taxon>Bryopsida</taxon>
        <taxon>Funariidae</taxon>
        <taxon>Funariales</taxon>
        <taxon>Funariaceae</taxon>
        <taxon>Physcomitrium</taxon>
    </lineage>
</organism>
<gene>
    <name evidence="1" type="ORF">PHYPA_016600</name>
</gene>
<proteinExistence type="predicted"/>
<dbReference type="InParanoid" id="A0A2K1JRX7"/>